<evidence type="ECO:0000313" key="7">
    <source>
        <dbReference type="Proteomes" id="UP000053411"/>
    </source>
</evidence>
<evidence type="ECO:0000256" key="5">
    <source>
        <dbReference type="ARBA" id="ARBA00023002"/>
    </source>
</evidence>
<dbReference type="Proteomes" id="UP000053411">
    <property type="component" value="Unassembled WGS sequence"/>
</dbReference>
<comment type="cofactor">
    <cofactor evidence="1">
        <name>FAD</name>
        <dbReference type="ChEBI" id="CHEBI:57692"/>
    </cofactor>
</comment>
<comment type="similarity">
    <text evidence="2">Belongs to the FAD-binding monooxygenase family.</text>
</comment>
<keyword evidence="4" id="KW-0274">FAD</keyword>
<keyword evidence="5" id="KW-0560">Oxidoreductase</keyword>
<evidence type="ECO:0000256" key="4">
    <source>
        <dbReference type="ARBA" id="ARBA00022827"/>
    </source>
</evidence>
<evidence type="ECO:0008006" key="8">
    <source>
        <dbReference type="Google" id="ProtNLM"/>
    </source>
</evidence>
<dbReference type="RefSeq" id="XP_016626129.1">
    <property type="nucleotide sequence ID" value="XM_016782763.1"/>
</dbReference>
<dbReference type="GeneID" id="27718023"/>
<accession>A0A0D2I3Y2</accession>
<name>A0A0D2I3Y2_9EURO</name>
<evidence type="ECO:0000256" key="1">
    <source>
        <dbReference type="ARBA" id="ARBA00001974"/>
    </source>
</evidence>
<gene>
    <name evidence="6" type="ORF">Z520_12277</name>
</gene>
<dbReference type="SUPFAM" id="SSF51905">
    <property type="entry name" value="FAD/NAD(P)-binding domain"/>
    <property type="match status" value="1"/>
</dbReference>
<sequence length="552" mass="61704">MGSVGNPAYTWSDHYIAEPKPVRVIAIGAGISGIAFVHKVKNLENVDFIVYEKNADVGGTWLEARYPGVSCDVPAHSYTYSWVGNPSWSKVYVGAVEICEFYKRLARSYGVYEKTMFRHQVVGAEWEDKTSQWKVTIKDLNTGKVLIDHAEVLLNLGGILNNWKWPDIQGLHEFKGDMVHSANWNMDLELSGKRVAVIGSGASGIQIVPAIQPVAKKVISFNRSANWIAGEFAATVAWDGRDSVYTEEQKAEFRSDGDGFREYRRKVEHEVNARFPAFYRNSAAQKLVRNLVTESMKRRLNNDPVLTKSLIPDFPVGCRRVTPGSGYLEALLEDNVEVVTDPIDSIKEQGIVTRDKNTNNRTVHEVDVIICATGYDTSFVPRFPIHGLNGFDLRQTWGEKGAASYMSVAVPNCPNYFLTAGPNTPISNGSLIPALELQIDYALAFIKKIQTQNLRYAVVSQAATDEFNEHKDALMEEMTWSANCTSWYKNGKADGKVIGPWPGSVTHFLEALATPRFEDFHYEYKIGNRFQYLGNGQSSADAKGLNLAWYVK</sequence>
<dbReference type="Gene3D" id="3.50.50.60">
    <property type="entry name" value="FAD/NAD(P)-binding domain"/>
    <property type="match status" value="2"/>
</dbReference>
<dbReference type="InterPro" id="IPR051209">
    <property type="entry name" value="FAD-bind_Monooxygenase_sf"/>
</dbReference>
<dbReference type="AlphaFoldDB" id="A0A0D2I3Y2"/>
<dbReference type="OrthoDB" id="74360at2759"/>
<dbReference type="InterPro" id="IPR020946">
    <property type="entry name" value="Flavin_mOase-like"/>
</dbReference>
<dbReference type="InterPro" id="IPR036188">
    <property type="entry name" value="FAD/NAD-bd_sf"/>
</dbReference>
<keyword evidence="7" id="KW-1185">Reference proteome</keyword>
<dbReference type="Pfam" id="PF00743">
    <property type="entry name" value="FMO-like"/>
    <property type="match status" value="1"/>
</dbReference>
<evidence type="ECO:0000313" key="6">
    <source>
        <dbReference type="EMBL" id="KIX92006.1"/>
    </source>
</evidence>
<evidence type="ECO:0000256" key="3">
    <source>
        <dbReference type="ARBA" id="ARBA00022630"/>
    </source>
</evidence>
<keyword evidence="3" id="KW-0285">Flavoprotein</keyword>
<organism evidence="6 7">
    <name type="scientific">Fonsecaea multimorphosa CBS 102226</name>
    <dbReference type="NCBI Taxonomy" id="1442371"/>
    <lineage>
        <taxon>Eukaryota</taxon>
        <taxon>Fungi</taxon>
        <taxon>Dikarya</taxon>
        <taxon>Ascomycota</taxon>
        <taxon>Pezizomycotina</taxon>
        <taxon>Eurotiomycetes</taxon>
        <taxon>Chaetothyriomycetidae</taxon>
        <taxon>Chaetothyriales</taxon>
        <taxon>Herpotrichiellaceae</taxon>
        <taxon>Fonsecaea</taxon>
    </lineage>
</organism>
<dbReference type="GO" id="GO:0050661">
    <property type="term" value="F:NADP binding"/>
    <property type="evidence" value="ECO:0007669"/>
    <property type="project" value="InterPro"/>
</dbReference>
<proteinExistence type="inferred from homology"/>
<dbReference type="VEuPathDB" id="FungiDB:Z520_12277"/>
<dbReference type="GO" id="GO:0004499">
    <property type="term" value="F:N,N-dimethylaniline monooxygenase activity"/>
    <property type="evidence" value="ECO:0007669"/>
    <property type="project" value="InterPro"/>
</dbReference>
<evidence type="ECO:0000256" key="2">
    <source>
        <dbReference type="ARBA" id="ARBA00010139"/>
    </source>
</evidence>
<protein>
    <recommendedName>
        <fullName evidence="8">FAD/NAD(P)-binding domain-containing protein</fullName>
    </recommendedName>
</protein>
<dbReference type="GO" id="GO:0050660">
    <property type="term" value="F:flavin adenine dinucleotide binding"/>
    <property type="evidence" value="ECO:0007669"/>
    <property type="project" value="InterPro"/>
</dbReference>
<reference evidence="6 7" key="1">
    <citation type="submission" date="2015-01" db="EMBL/GenBank/DDBJ databases">
        <title>The Genome Sequence of Fonsecaea multimorphosa CBS 102226.</title>
        <authorList>
            <consortium name="The Broad Institute Genomics Platform"/>
            <person name="Cuomo C."/>
            <person name="de Hoog S."/>
            <person name="Gorbushina A."/>
            <person name="Stielow B."/>
            <person name="Teixiera M."/>
            <person name="Abouelleil A."/>
            <person name="Chapman S.B."/>
            <person name="Priest M."/>
            <person name="Young S.K."/>
            <person name="Wortman J."/>
            <person name="Nusbaum C."/>
            <person name="Birren B."/>
        </authorList>
    </citation>
    <scope>NUCLEOTIDE SEQUENCE [LARGE SCALE GENOMIC DNA]</scope>
    <source>
        <strain evidence="6 7">CBS 102226</strain>
    </source>
</reference>
<dbReference type="EMBL" id="KN848113">
    <property type="protein sequence ID" value="KIX92006.1"/>
    <property type="molecule type" value="Genomic_DNA"/>
</dbReference>
<dbReference type="PANTHER" id="PTHR42877:SF11">
    <property type="entry name" value="MONOOXYGENASE, PUTATIVE (AFU_ORTHOLOGUE AFUA_6G13790)-RELATED"/>
    <property type="match status" value="1"/>
</dbReference>
<dbReference type="PANTHER" id="PTHR42877">
    <property type="entry name" value="L-ORNITHINE N(5)-MONOOXYGENASE-RELATED"/>
    <property type="match status" value="1"/>
</dbReference>